<feature type="region of interest" description="Disordered" evidence="2">
    <location>
        <begin position="193"/>
        <end position="235"/>
    </location>
</feature>
<feature type="compositionally biased region" description="Polar residues" evidence="2">
    <location>
        <begin position="220"/>
        <end position="235"/>
    </location>
</feature>
<feature type="compositionally biased region" description="Polar residues" evidence="2">
    <location>
        <begin position="57"/>
        <end position="72"/>
    </location>
</feature>
<evidence type="ECO:0000256" key="1">
    <source>
        <dbReference type="ARBA" id="ARBA00010016"/>
    </source>
</evidence>
<feature type="compositionally biased region" description="Basic and acidic residues" evidence="2">
    <location>
        <begin position="73"/>
        <end position="84"/>
    </location>
</feature>
<dbReference type="Pfam" id="PF04484">
    <property type="entry name" value="QWRF"/>
    <property type="match status" value="1"/>
</dbReference>
<dbReference type="EMBL" id="JAUIZM010000003">
    <property type="protein sequence ID" value="KAK1394815.1"/>
    <property type="molecule type" value="Genomic_DNA"/>
</dbReference>
<dbReference type="GO" id="GO:0051225">
    <property type="term" value="P:spindle assembly"/>
    <property type="evidence" value="ECO:0007669"/>
    <property type="project" value="TreeGrafter"/>
</dbReference>
<proteinExistence type="inferred from homology"/>
<dbReference type="PANTHER" id="PTHR31807:SF6">
    <property type="entry name" value="PROTEIN ENDOSPERM DEFECTIVE 1-RELATED"/>
    <property type="match status" value="1"/>
</dbReference>
<dbReference type="Proteomes" id="UP001237642">
    <property type="component" value="Unassembled WGS sequence"/>
</dbReference>
<dbReference type="GO" id="GO:0005880">
    <property type="term" value="C:nuclear microtubule"/>
    <property type="evidence" value="ECO:0007669"/>
    <property type="project" value="TreeGrafter"/>
</dbReference>
<dbReference type="PANTHER" id="PTHR31807">
    <property type="entry name" value="AUGMIN FAMILY MEMBER"/>
    <property type="match status" value="1"/>
</dbReference>
<feature type="region of interest" description="Disordered" evidence="2">
    <location>
        <begin position="1"/>
        <end position="84"/>
    </location>
</feature>
<gene>
    <name evidence="3" type="ORF">POM88_013871</name>
</gene>
<feature type="compositionally biased region" description="Polar residues" evidence="2">
    <location>
        <begin position="1"/>
        <end position="14"/>
    </location>
</feature>
<comment type="caution">
    <text evidence="3">The sequence shown here is derived from an EMBL/GenBank/DDBJ whole genome shotgun (WGS) entry which is preliminary data.</text>
</comment>
<evidence type="ECO:0000313" key="4">
    <source>
        <dbReference type="Proteomes" id="UP001237642"/>
    </source>
</evidence>
<comment type="similarity">
    <text evidence="1">Belongs to the QWRF family.</text>
</comment>
<dbReference type="GO" id="GO:0008017">
    <property type="term" value="F:microtubule binding"/>
    <property type="evidence" value="ECO:0007669"/>
    <property type="project" value="TreeGrafter"/>
</dbReference>
<sequence>MSESMSTPATTQPQDAVPPPTNRRPRVREVSSRFMNSTPVPGGEHPTLQHPVKTPKHSVSTPMPAQKTMMQRSKTDNPYHHQHQETVIRRSYSDSPLTLHNYNKIPVPNSTRPRGASTRLVFKENKGVKSGEGSDTDDDGSEAVPQLRIGKSCSSRPDTPARIVPSRFRQSGNSNLMSASAAVKLLQSSGLSLSSSAPKEHIGDGKGTGSNSEDDEDGCSTKSCPNSPVPVQNNNLQWNSNVRSSMPERTCFNGGESQLSSKLSSASSCSRSLNLMNPSVKMLGFNLSLPPTHPMPVTKQGDATRKGRKVFNREEQVHSLKMLHNQHLQWNFVNAKSEASFRAQTRDAEGKLFSLGTKISDLSDVVRRKRMELEYLKRIETLTTIVEAQTPYLDEWSALEEEHSSSLSGTTQALVNSLVRLPVSGNVQVDIKEVGEALNSSMKLMEMISVNVEKFIPKASDMDTLSSELARSVAGERVLIDECGDLLLKTYTSQVEDCSLRGHLMQLKKSNPELQQ</sequence>
<feature type="region of interest" description="Disordered" evidence="2">
    <location>
        <begin position="101"/>
        <end position="172"/>
    </location>
</feature>
<dbReference type="AlphaFoldDB" id="A0AAD8MYJ5"/>
<reference evidence="3" key="2">
    <citation type="submission" date="2023-05" db="EMBL/GenBank/DDBJ databases">
        <authorList>
            <person name="Schelkunov M.I."/>
        </authorList>
    </citation>
    <scope>NUCLEOTIDE SEQUENCE</scope>
    <source>
        <strain evidence="3">Hsosn_3</strain>
        <tissue evidence="3">Leaf</tissue>
    </source>
</reference>
<organism evidence="3 4">
    <name type="scientific">Heracleum sosnowskyi</name>
    <dbReference type="NCBI Taxonomy" id="360622"/>
    <lineage>
        <taxon>Eukaryota</taxon>
        <taxon>Viridiplantae</taxon>
        <taxon>Streptophyta</taxon>
        <taxon>Embryophyta</taxon>
        <taxon>Tracheophyta</taxon>
        <taxon>Spermatophyta</taxon>
        <taxon>Magnoliopsida</taxon>
        <taxon>eudicotyledons</taxon>
        <taxon>Gunneridae</taxon>
        <taxon>Pentapetalae</taxon>
        <taxon>asterids</taxon>
        <taxon>campanulids</taxon>
        <taxon>Apiales</taxon>
        <taxon>Apiaceae</taxon>
        <taxon>Apioideae</taxon>
        <taxon>apioid superclade</taxon>
        <taxon>Tordylieae</taxon>
        <taxon>Tordyliinae</taxon>
        <taxon>Heracleum</taxon>
    </lineage>
</organism>
<name>A0AAD8MYJ5_9APIA</name>
<dbReference type="GO" id="GO:0005737">
    <property type="term" value="C:cytoplasm"/>
    <property type="evidence" value="ECO:0007669"/>
    <property type="project" value="TreeGrafter"/>
</dbReference>
<evidence type="ECO:0000313" key="3">
    <source>
        <dbReference type="EMBL" id="KAK1394815.1"/>
    </source>
</evidence>
<dbReference type="InterPro" id="IPR007573">
    <property type="entry name" value="QWRF"/>
</dbReference>
<protein>
    <submittedName>
        <fullName evidence="3">DUF566 domain-containing protein</fullName>
    </submittedName>
</protein>
<evidence type="ECO:0000256" key="2">
    <source>
        <dbReference type="SAM" id="MobiDB-lite"/>
    </source>
</evidence>
<keyword evidence="4" id="KW-1185">Reference proteome</keyword>
<accession>A0AAD8MYJ5</accession>
<reference evidence="3" key="1">
    <citation type="submission" date="2023-02" db="EMBL/GenBank/DDBJ databases">
        <title>Genome of toxic invasive species Heracleum sosnowskyi carries increased number of genes despite the absence of recent whole-genome duplications.</title>
        <authorList>
            <person name="Schelkunov M."/>
            <person name="Shtratnikova V."/>
            <person name="Makarenko M."/>
            <person name="Klepikova A."/>
            <person name="Omelchenko D."/>
            <person name="Novikova G."/>
            <person name="Obukhova E."/>
            <person name="Bogdanov V."/>
            <person name="Penin A."/>
            <person name="Logacheva M."/>
        </authorList>
    </citation>
    <scope>NUCLEOTIDE SEQUENCE</scope>
    <source>
        <strain evidence="3">Hsosn_3</strain>
        <tissue evidence="3">Leaf</tissue>
    </source>
</reference>